<feature type="region of interest" description="Disordered" evidence="9">
    <location>
        <begin position="388"/>
        <end position="413"/>
    </location>
</feature>
<name>A0A7J5YH15_DISMA</name>
<feature type="compositionally biased region" description="Basic and acidic residues" evidence="9">
    <location>
        <begin position="51"/>
        <end position="60"/>
    </location>
</feature>
<evidence type="ECO:0000256" key="1">
    <source>
        <dbReference type="ARBA" id="ARBA00004635"/>
    </source>
</evidence>
<sequence>MSVKPPPLEEAERHPSDSLLHSRRLHPTNTPPGCHTDFRAQSGDLPADSPLHQDRGRDAPSGRSRRRRTAAAAAATHTCEQDLSFCNIKERDREKQNLTEKDEVRSSERRRERLKPLNQRVNNQAACCSDGKDTSSLYWFKCGYHPASHSLSQSVSRFIAGINMTDGDYDYLIKLLALGTPTTFLYRYTDNKFNPKFITTVGIDFREKRVVYTAANPNATTTGKTFKVHLQLWDTAGQERFRSLTTAFFRDAMGFLLMFDLTSQQSFLNVRNWMSQLQANAYCENPDIVLIGNKADLADQREVQEKQAKELADKYGYHDISSLYKMILIEITYNKSDEIHWKLVPKVLFVAHRIPYFETSAATGAEVDKAVITLLDLVMKRMEQCVDKPPADPANGNGATKLTEQPNEKKCAC</sequence>
<accession>A0A7J5YH15</accession>
<dbReference type="InterPro" id="IPR001806">
    <property type="entry name" value="Small_GTPase"/>
</dbReference>
<dbReference type="SMART" id="SM00175">
    <property type="entry name" value="RAB"/>
    <property type="match status" value="1"/>
</dbReference>
<evidence type="ECO:0000256" key="4">
    <source>
        <dbReference type="ARBA" id="ARBA00022741"/>
    </source>
</evidence>
<dbReference type="GO" id="GO:0003925">
    <property type="term" value="F:G protein activity"/>
    <property type="evidence" value="ECO:0007669"/>
    <property type="project" value="UniProtKB-EC"/>
</dbReference>
<dbReference type="InterPro" id="IPR027417">
    <property type="entry name" value="P-loop_NTPase"/>
</dbReference>
<dbReference type="EMBL" id="JAAKFY010000012">
    <property type="protein sequence ID" value="KAF3848755.1"/>
    <property type="molecule type" value="Genomic_DNA"/>
</dbReference>
<reference evidence="10 11" key="1">
    <citation type="submission" date="2020-03" db="EMBL/GenBank/DDBJ databases">
        <title>Dissostichus mawsoni Genome sequencing and assembly.</title>
        <authorList>
            <person name="Park H."/>
        </authorList>
    </citation>
    <scope>NUCLEOTIDE SEQUENCE [LARGE SCALE GENOMIC DNA]</scope>
    <source>
        <strain evidence="10">DM0001</strain>
        <tissue evidence="10">Muscle</tissue>
    </source>
</reference>
<dbReference type="PANTHER" id="PTHR47980">
    <property type="entry name" value="LD44762P"/>
    <property type="match status" value="1"/>
</dbReference>
<comment type="subcellular location">
    <subcellularLocation>
        <location evidence="1">Membrane</location>
        <topology evidence="1">Lipid-anchor</topology>
    </subcellularLocation>
</comment>
<evidence type="ECO:0000313" key="10">
    <source>
        <dbReference type="EMBL" id="KAF3848755.1"/>
    </source>
</evidence>
<dbReference type="SMART" id="SM00173">
    <property type="entry name" value="RAS"/>
    <property type="match status" value="1"/>
</dbReference>
<dbReference type="InterPro" id="IPR050305">
    <property type="entry name" value="Small_GTPase_Rab"/>
</dbReference>
<evidence type="ECO:0000256" key="6">
    <source>
        <dbReference type="ARBA" id="ARBA00023288"/>
    </source>
</evidence>
<dbReference type="PRINTS" id="PR00449">
    <property type="entry name" value="RASTRNSFRMNG"/>
</dbReference>
<evidence type="ECO:0000256" key="5">
    <source>
        <dbReference type="ARBA" id="ARBA00023134"/>
    </source>
</evidence>
<evidence type="ECO:0000256" key="9">
    <source>
        <dbReference type="SAM" id="MobiDB-lite"/>
    </source>
</evidence>
<evidence type="ECO:0000256" key="3">
    <source>
        <dbReference type="ARBA" id="ARBA00011984"/>
    </source>
</evidence>
<keyword evidence="6" id="KW-0449">Lipoprotein</keyword>
<proteinExistence type="inferred from homology"/>
<dbReference type="GO" id="GO:0005525">
    <property type="term" value="F:GTP binding"/>
    <property type="evidence" value="ECO:0007669"/>
    <property type="project" value="UniProtKB-KW"/>
</dbReference>
<gene>
    <name evidence="10" type="ORF">F7725_015252</name>
</gene>
<dbReference type="PROSITE" id="PS51420">
    <property type="entry name" value="RHO"/>
    <property type="match status" value="1"/>
</dbReference>
<keyword evidence="7" id="KW-0636">Prenylation</keyword>
<dbReference type="GO" id="GO:0016020">
    <property type="term" value="C:membrane"/>
    <property type="evidence" value="ECO:0007669"/>
    <property type="project" value="UniProtKB-SubCell"/>
</dbReference>
<organism evidence="10 11">
    <name type="scientific">Dissostichus mawsoni</name>
    <name type="common">Antarctic cod</name>
    <dbReference type="NCBI Taxonomy" id="36200"/>
    <lineage>
        <taxon>Eukaryota</taxon>
        <taxon>Metazoa</taxon>
        <taxon>Chordata</taxon>
        <taxon>Craniata</taxon>
        <taxon>Vertebrata</taxon>
        <taxon>Euteleostomi</taxon>
        <taxon>Actinopterygii</taxon>
        <taxon>Neopterygii</taxon>
        <taxon>Teleostei</taxon>
        <taxon>Neoteleostei</taxon>
        <taxon>Acanthomorphata</taxon>
        <taxon>Eupercaria</taxon>
        <taxon>Perciformes</taxon>
        <taxon>Notothenioidei</taxon>
        <taxon>Nototheniidae</taxon>
        <taxon>Dissostichus</taxon>
    </lineage>
</organism>
<evidence type="ECO:0000313" key="11">
    <source>
        <dbReference type="Proteomes" id="UP000518266"/>
    </source>
</evidence>
<comment type="catalytic activity">
    <reaction evidence="8">
        <text>GTP + H2O = GDP + phosphate + H(+)</text>
        <dbReference type="Rhea" id="RHEA:19669"/>
        <dbReference type="ChEBI" id="CHEBI:15377"/>
        <dbReference type="ChEBI" id="CHEBI:15378"/>
        <dbReference type="ChEBI" id="CHEBI:37565"/>
        <dbReference type="ChEBI" id="CHEBI:43474"/>
        <dbReference type="ChEBI" id="CHEBI:58189"/>
        <dbReference type="EC" id="3.6.5.2"/>
    </reaction>
    <physiologicalReaction direction="left-to-right" evidence="8">
        <dbReference type="Rhea" id="RHEA:19670"/>
    </physiologicalReaction>
</comment>
<protein>
    <recommendedName>
        <fullName evidence="3">small monomeric GTPase</fullName>
        <ecNumber evidence="3">3.6.5.2</ecNumber>
    </recommendedName>
</protein>
<dbReference type="OrthoDB" id="9989112at2759"/>
<keyword evidence="11" id="KW-1185">Reference proteome</keyword>
<dbReference type="InterPro" id="IPR005225">
    <property type="entry name" value="Small_GTP-bd"/>
</dbReference>
<dbReference type="SUPFAM" id="SSF52540">
    <property type="entry name" value="P-loop containing nucleoside triphosphate hydrolases"/>
    <property type="match status" value="1"/>
</dbReference>
<dbReference type="SMART" id="SM00174">
    <property type="entry name" value="RHO"/>
    <property type="match status" value="1"/>
</dbReference>
<evidence type="ECO:0000256" key="2">
    <source>
        <dbReference type="ARBA" id="ARBA00006270"/>
    </source>
</evidence>
<dbReference type="SMART" id="SM00176">
    <property type="entry name" value="RAN"/>
    <property type="match status" value="1"/>
</dbReference>
<dbReference type="PROSITE" id="PS51421">
    <property type="entry name" value="RAS"/>
    <property type="match status" value="1"/>
</dbReference>
<feature type="region of interest" description="Disordered" evidence="9">
    <location>
        <begin position="1"/>
        <end position="75"/>
    </location>
</feature>
<evidence type="ECO:0000256" key="7">
    <source>
        <dbReference type="ARBA" id="ARBA00023289"/>
    </source>
</evidence>
<keyword evidence="5" id="KW-0342">GTP-binding</keyword>
<keyword evidence="4" id="KW-0547">Nucleotide-binding</keyword>
<dbReference type="PROSITE" id="PS51419">
    <property type="entry name" value="RAB"/>
    <property type="match status" value="1"/>
</dbReference>
<comment type="similarity">
    <text evidence="2">Belongs to the small GTPase superfamily. Rab family.</text>
</comment>
<dbReference type="Proteomes" id="UP000518266">
    <property type="component" value="Unassembled WGS sequence"/>
</dbReference>
<dbReference type="EC" id="3.6.5.2" evidence="3"/>
<dbReference type="NCBIfam" id="TIGR00231">
    <property type="entry name" value="small_GTP"/>
    <property type="match status" value="1"/>
</dbReference>
<dbReference type="Pfam" id="PF00071">
    <property type="entry name" value="Ras"/>
    <property type="match status" value="1"/>
</dbReference>
<dbReference type="Gene3D" id="3.40.50.300">
    <property type="entry name" value="P-loop containing nucleotide triphosphate hydrolases"/>
    <property type="match status" value="1"/>
</dbReference>
<evidence type="ECO:0000256" key="8">
    <source>
        <dbReference type="ARBA" id="ARBA00047660"/>
    </source>
</evidence>
<dbReference type="FunFam" id="3.40.50.300:FF:001447">
    <property type="entry name" value="Ras-related protein Rab-1B"/>
    <property type="match status" value="1"/>
</dbReference>
<dbReference type="AlphaFoldDB" id="A0A7J5YH15"/>
<comment type="caution">
    <text evidence="10">The sequence shown here is derived from an EMBL/GenBank/DDBJ whole genome shotgun (WGS) entry which is preliminary data.</text>
</comment>